<dbReference type="InterPro" id="IPR029034">
    <property type="entry name" value="Cystine-knot_cytokine"/>
</dbReference>
<comment type="subcellular location">
    <subcellularLocation>
        <location evidence="1">Secreted</location>
    </subcellularLocation>
</comment>
<reference evidence="8 9" key="1">
    <citation type="submission" date="2025-08" db="UniProtKB">
        <authorList>
            <consortium name="RefSeq"/>
        </authorList>
    </citation>
    <scope>IDENTIFICATION</scope>
</reference>
<dbReference type="InterPro" id="IPR010345">
    <property type="entry name" value="IL-17_fam"/>
</dbReference>
<evidence type="ECO:0000313" key="7">
    <source>
        <dbReference type="Proteomes" id="UP000515154"/>
    </source>
</evidence>
<evidence type="ECO:0000313" key="9">
    <source>
        <dbReference type="RefSeq" id="XP_029649528.1"/>
    </source>
</evidence>
<gene>
    <name evidence="8" type="primary">LOC115222992</name>
    <name evidence="9" type="synonym">LOC115223181</name>
</gene>
<evidence type="ECO:0000256" key="5">
    <source>
        <dbReference type="SAM" id="MobiDB-lite"/>
    </source>
</evidence>
<dbReference type="RefSeq" id="XP_029649312.1">
    <property type="nucleotide sequence ID" value="XM_029793452.2"/>
</dbReference>
<evidence type="ECO:0000256" key="4">
    <source>
        <dbReference type="ARBA" id="ARBA00022729"/>
    </source>
</evidence>
<accession>A0A6P7THQ7</accession>
<feature type="region of interest" description="Disordered" evidence="5">
    <location>
        <begin position="70"/>
        <end position="90"/>
    </location>
</feature>
<evidence type="ECO:0000256" key="6">
    <source>
        <dbReference type="SAM" id="SignalP"/>
    </source>
</evidence>
<feature type="chain" id="PRO_5045019769" evidence="6">
    <location>
        <begin position="26"/>
        <end position="178"/>
    </location>
</feature>
<comment type="similarity">
    <text evidence="2">Belongs to the IL-17 family.</text>
</comment>
<evidence type="ECO:0000256" key="2">
    <source>
        <dbReference type="ARBA" id="ARBA00007236"/>
    </source>
</evidence>
<protein>
    <submittedName>
        <fullName evidence="8">Uncharacterized protein LOC115222992</fullName>
    </submittedName>
    <submittedName>
        <fullName evidence="9">Uncharacterized protein LOC115223181</fullName>
    </submittedName>
</protein>
<evidence type="ECO:0000256" key="3">
    <source>
        <dbReference type="ARBA" id="ARBA00022525"/>
    </source>
</evidence>
<keyword evidence="4 6" id="KW-0732">Signal</keyword>
<keyword evidence="7" id="KW-1185">Reference proteome</keyword>
<name>A0A6P7THQ7_9MOLL</name>
<organism evidence="7 8">
    <name type="scientific">Octopus sinensis</name>
    <name type="common">East Asian common octopus</name>
    <dbReference type="NCBI Taxonomy" id="2607531"/>
    <lineage>
        <taxon>Eukaryota</taxon>
        <taxon>Metazoa</taxon>
        <taxon>Spiralia</taxon>
        <taxon>Lophotrochozoa</taxon>
        <taxon>Mollusca</taxon>
        <taxon>Cephalopoda</taxon>
        <taxon>Coleoidea</taxon>
        <taxon>Octopodiformes</taxon>
        <taxon>Octopoda</taxon>
        <taxon>Incirrata</taxon>
        <taxon>Octopodidae</taxon>
        <taxon>Octopus</taxon>
    </lineage>
</organism>
<dbReference type="Gene3D" id="2.10.90.10">
    <property type="entry name" value="Cystine-knot cytokines"/>
    <property type="match status" value="1"/>
</dbReference>
<dbReference type="KEGG" id="osn:115222992"/>
<evidence type="ECO:0000313" key="8">
    <source>
        <dbReference type="RefSeq" id="XP_029649312.1"/>
    </source>
</evidence>
<dbReference type="SUPFAM" id="SSF57501">
    <property type="entry name" value="Cystine-knot cytokines"/>
    <property type="match status" value="1"/>
</dbReference>
<sequence>MKITKMLPQIVIFPAFNVILFVASASIPSQCEIPTSLKVHFESLPRADMGNNFFLPVEFLRAEKILTPLSDGNQTSPESNDSSGNIRESSTSPWYLKTTYNSTLYFPTHTEAVCPCNNCQDSNHNHHCAKIFSKITVLKRTRECVGELCVYKPIVIDVATACVCARKVRFTNKGNEKL</sequence>
<dbReference type="GO" id="GO:0005576">
    <property type="term" value="C:extracellular region"/>
    <property type="evidence" value="ECO:0007669"/>
    <property type="project" value="UniProtKB-SubCell"/>
</dbReference>
<dbReference type="Proteomes" id="UP000515154">
    <property type="component" value="Linkage group LG1"/>
</dbReference>
<dbReference type="GO" id="GO:0005125">
    <property type="term" value="F:cytokine activity"/>
    <property type="evidence" value="ECO:0007669"/>
    <property type="project" value="InterPro"/>
</dbReference>
<feature type="signal peptide" evidence="6">
    <location>
        <begin position="1"/>
        <end position="25"/>
    </location>
</feature>
<dbReference type="KEGG" id="osn:115223181"/>
<dbReference type="AlphaFoldDB" id="A0A6P7THQ7"/>
<keyword evidence="3" id="KW-0964">Secreted</keyword>
<evidence type="ECO:0000256" key="1">
    <source>
        <dbReference type="ARBA" id="ARBA00004613"/>
    </source>
</evidence>
<proteinExistence type="inferred from homology"/>
<dbReference type="RefSeq" id="XP_029649528.1">
    <property type="nucleotide sequence ID" value="XM_029793668.2"/>
</dbReference>
<dbReference type="Pfam" id="PF06083">
    <property type="entry name" value="IL17"/>
    <property type="match status" value="1"/>
</dbReference>